<dbReference type="InterPro" id="IPR013525">
    <property type="entry name" value="ABC2_TM"/>
</dbReference>
<organism evidence="7 8">
    <name type="scientific">Candidatus Phaeomarinibacter ectocarpi</name>
    <dbReference type="NCBI Taxonomy" id="1458461"/>
    <lineage>
        <taxon>Bacteria</taxon>
        <taxon>Pseudomonadati</taxon>
        <taxon>Pseudomonadota</taxon>
        <taxon>Alphaproteobacteria</taxon>
        <taxon>Hyphomicrobiales</taxon>
        <taxon>Parvibaculaceae</taxon>
        <taxon>Candidatus Phaeomarinibacter</taxon>
    </lineage>
</organism>
<comment type="subcellular location">
    <subcellularLocation>
        <location evidence="5">Cell inner membrane</location>
        <topology evidence="5">Multi-pass membrane protein</topology>
    </subcellularLocation>
    <subcellularLocation>
        <location evidence="1">Membrane</location>
        <topology evidence="1">Multi-pass membrane protein</topology>
    </subcellularLocation>
</comment>
<feature type="transmembrane region" description="Helical" evidence="5">
    <location>
        <begin position="70"/>
        <end position="89"/>
    </location>
</feature>
<dbReference type="PROSITE" id="PS51012">
    <property type="entry name" value="ABC_TM2"/>
    <property type="match status" value="1"/>
</dbReference>
<dbReference type="PRINTS" id="PR00164">
    <property type="entry name" value="ABC2TRNSPORT"/>
</dbReference>
<evidence type="ECO:0000256" key="1">
    <source>
        <dbReference type="ARBA" id="ARBA00004141"/>
    </source>
</evidence>
<dbReference type="RefSeq" id="WP_043948239.1">
    <property type="nucleotide sequence ID" value="NZ_HG966617.1"/>
</dbReference>
<comment type="caution">
    <text evidence="5">Lacks conserved residue(s) required for the propagation of feature annotation.</text>
</comment>
<dbReference type="GO" id="GO:0043190">
    <property type="term" value="C:ATP-binding cassette (ABC) transporter complex"/>
    <property type="evidence" value="ECO:0007669"/>
    <property type="project" value="InterPro"/>
</dbReference>
<dbReference type="HOGENOM" id="CLU_039483_3_0_5"/>
<evidence type="ECO:0000256" key="4">
    <source>
        <dbReference type="ARBA" id="ARBA00023136"/>
    </source>
</evidence>
<keyword evidence="4 5" id="KW-0472">Membrane</keyword>
<evidence type="ECO:0000313" key="8">
    <source>
        <dbReference type="Proteomes" id="UP000032160"/>
    </source>
</evidence>
<feature type="transmembrane region" description="Helical" evidence="5">
    <location>
        <begin position="35"/>
        <end position="58"/>
    </location>
</feature>
<feature type="transmembrane region" description="Helical" evidence="5">
    <location>
        <begin position="238"/>
        <end position="260"/>
    </location>
</feature>
<evidence type="ECO:0000256" key="2">
    <source>
        <dbReference type="ARBA" id="ARBA00022692"/>
    </source>
</evidence>
<dbReference type="STRING" id="1458461.BN1012_Phect1903"/>
<evidence type="ECO:0000313" key="7">
    <source>
        <dbReference type="EMBL" id="CDO60116.1"/>
    </source>
</evidence>
<dbReference type="EMBL" id="HG966617">
    <property type="protein sequence ID" value="CDO60116.1"/>
    <property type="molecule type" value="Genomic_DNA"/>
</dbReference>
<feature type="domain" description="ABC transmembrane type-2" evidence="6">
    <location>
        <begin position="34"/>
        <end position="263"/>
    </location>
</feature>
<dbReference type="OrthoDB" id="9804001at2"/>
<evidence type="ECO:0000256" key="3">
    <source>
        <dbReference type="ARBA" id="ARBA00022989"/>
    </source>
</evidence>
<dbReference type="InterPro" id="IPR047817">
    <property type="entry name" value="ABC2_TM_bact-type"/>
</dbReference>
<reference evidence="7 8" key="1">
    <citation type="journal article" date="2014" name="Front. Genet.">
        <title>Genome and metabolic network of "Candidatus Phaeomarinobacter ectocarpi" Ec32, a new candidate genus of Alphaproteobacteria frequently associated with brown algae.</title>
        <authorList>
            <person name="Dittami S.M."/>
            <person name="Barbeyron T."/>
            <person name="Boyen C."/>
            <person name="Cambefort J."/>
            <person name="Collet G."/>
            <person name="Delage L."/>
            <person name="Gobet A."/>
            <person name="Groisillier A."/>
            <person name="Leblanc C."/>
            <person name="Michel G."/>
            <person name="Scornet D."/>
            <person name="Siegel A."/>
            <person name="Tapia J.E."/>
            <person name="Tonon T."/>
        </authorList>
    </citation>
    <scope>NUCLEOTIDE SEQUENCE [LARGE SCALE GENOMIC DNA]</scope>
    <source>
        <strain evidence="7 8">Ec32</strain>
    </source>
</reference>
<gene>
    <name evidence="7" type="ORF">BN1012_Phect1903</name>
</gene>
<evidence type="ECO:0000259" key="6">
    <source>
        <dbReference type="PROSITE" id="PS51012"/>
    </source>
</evidence>
<dbReference type="PIRSF" id="PIRSF006648">
    <property type="entry name" value="DrrB"/>
    <property type="match status" value="1"/>
</dbReference>
<accession>X5MNH0</accession>
<dbReference type="PANTHER" id="PTHR43332">
    <property type="entry name" value="INNER MEMBRANE TRANSPORT PERMEASE YADH-RELATED"/>
    <property type="match status" value="1"/>
</dbReference>
<keyword evidence="5" id="KW-1003">Cell membrane</keyword>
<keyword evidence="8" id="KW-1185">Reference proteome</keyword>
<dbReference type="PANTHER" id="PTHR43332:SF1">
    <property type="entry name" value="TRANSPORT PERMEASE PROTEIN"/>
    <property type="match status" value="1"/>
</dbReference>
<keyword evidence="2 5" id="KW-0812">Transmembrane</keyword>
<dbReference type="Pfam" id="PF01061">
    <property type="entry name" value="ABC2_membrane"/>
    <property type="match status" value="1"/>
</dbReference>
<feature type="transmembrane region" description="Helical" evidence="5">
    <location>
        <begin position="150"/>
        <end position="172"/>
    </location>
</feature>
<evidence type="ECO:0000256" key="5">
    <source>
        <dbReference type="RuleBase" id="RU361157"/>
    </source>
</evidence>
<keyword evidence="3 5" id="KW-1133">Transmembrane helix</keyword>
<dbReference type="Proteomes" id="UP000032160">
    <property type="component" value="Chromosome I"/>
</dbReference>
<comment type="similarity">
    <text evidence="5">Belongs to the ABC-2 integral membrane protein family.</text>
</comment>
<feature type="transmembrane region" description="Helical" evidence="5">
    <location>
        <begin position="119"/>
        <end position="144"/>
    </location>
</feature>
<protein>
    <recommendedName>
        <fullName evidence="5">Transport permease protein</fullName>
    </recommendedName>
</protein>
<sequence>MTETHFEPGVRRFGSVNWLGLWTLYLKEVRRFMKVFTQTVAGPVVTALLFFAVFAVAMGRADTVVAGVPYLAFLGPGLIMMTVIQNAFANTSSSILVSKVQGSTVDFLMPPLSPGELNVAFALGGMTRGVVVAIASALVISLIAPMGISHLWAVVFFVLASSLALALMGVLAGVWAEKFDHMQAVTNFIITPLAFLSGTFYSVERLPEIARVISSYNPFFYMIDGFRYGFTGHADGSITAGVIVLVAINVVLWSICYWVFKKGFRLKA</sequence>
<dbReference type="AlphaFoldDB" id="X5MNH0"/>
<proteinExistence type="inferred from homology"/>
<dbReference type="GO" id="GO:0140359">
    <property type="term" value="F:ABC-type transporter activity"/>
    <property type="evidence" value="ECO:0007669"/>
    <property type="project" value="InterPro"/>
</dbReference>
<keyword evidence="5" id="KW-0813">Transport</keyword>
<dbReference type="InterPro" id="IPR052522">
    <property type="entry name" value="ABC-2_transport_permease"/>
</dbReference>
<dbReference type="KEGG" id="pect:BN1012_Phect1903"/>
<dbReference type="PATRIC" id="fig|1458461.3.peg.1909"/>
<dbReference type="InterPro" id="IPR000412">
    <property type="entry name" value="ABC_2_transport"/>
</dbReference>
<name>X5MNH0_9HYPH</name>